<keyword evidence="3" id="KW-1185">Reference proteome</keyword>
<dbReference type="InterPro" id="IPR038721">
    <property type="entry name" value="IS701-like_DDE_dom"/>
</dbReference>
<feature type="domain" description="Transposase IS701-like DDE" evidence="1">
    <location>
        <begin position="9"/>
        <end position="130"/>
    </location>
</feature>
<evidence type="ECO:0000313" key="3">
    <source>
        <dbReference type="Proteomes" id="UP000049455"/>
    </source>
</evidence>
<dbReference type="STRING" id="313367.JSE7799_02717"/>
<evidence type="ECO:0000259" key="1">
    <source>
        <dbReference type="Pfam" id="PF13546"/>
    </source>
</evidence>
<reference evidence="2 3" key="1">
    <citation type="submission" date="2015-09" db="EMBL/GenBank/DDBJ databases">
        <authorList>
            <person name="Jackson K.R."/>
            <person name="Lunt B.L."/>
            <person name="Fisher J.N.B."/>
            <person name="Gardner A.V."/>
            <person name="Bailey M.E."/>
            <person name="Deus L.M."/>
            <person name="Earl A.S."/>
            <person name="Gibby P.D."/>
            <person name="Hartmann K.A."/>
            <person name="Liu J.E."/>
            <person name="Manci A.M."/>
            <person name="Nielsen D.A."/>
            <person name="Solomon M.B."/>
            <person name="Breakwell D.P."/>
            <person name="Burnett S.H."/>
            <person name="Grose J.H."/>
        </authorList>
    </citation>
    <scope>NUCLEOTIDE SEQUENCE [LARGE SCALE GENOMIC DNA]</scope>
    <source>
        <strain evidence="2 3">CECT 7799</strain>
    </source>
</reference>
<dbReference type="EMBL" id="CYPR01000183">
    <property type="protein sequence ID" value="CUH39988.1"/>
    <property type="molecule type" value="Genomic_DNA"/>
</dbReference>
<gene>
    <name evidence="2" type="ORF">JSE7799_02717</name>
</gene>
<dbReference type="Pfam" id="PF13546">
    <property type="entry name" value="DDE_5"/>
    <property type="match status" value="1"/>
</dbReference>
<sequence>MCFTAPSWEHVLVLVMGAVLAPGKRTVSACLRMTGRAEAQNFSSCHQLLNRARWNTHAMARHLLSMVVNRLVPEGPVVIGMDDTIERRWGRRITARGIYRDPVRSSHGHFVKASGLRWLSFMVLTPVPWAGAVKALPVFPLLAPSPTFTGDADTSC</sequence>
<organism evidence="2 3">
    <name type="scientific">Jannaschia seosinensis</name>
    <dbReference type="NCBI Taxonomy" id="313367"/>
    <lineage>
        <taxon>Bacteria</taxon>
        <taxon>Pseudomonadati</taxon>
        <taxon>Pseudomonadota</taxon>
        <taxon>Alphaproteobacteria</taxon>
        <taxon>Rhodobacterales</taxon>
        <taxon>Roseobacteraceae</taxon>
        <taxon>Jannaschia</taxon>
    </lineage>
</organism>
<dbReference type="Proteomes" id="UP000049455">
    <property type="component" value="Unassembled WGS sequence"/>
</dbReference>
<name>A0A0M7BD37_9RHOB</name>
<proteinExistence type="predicted"/>
<accession>A0A0M7BD37</accession>
<evidence type="ECO:0000313" key="2">
    <source>
        <dbReference type="EMBL" id="CUH39988.1"/>
    </source>
</evidence>
<dbReference type="AlphaFoldDB" id="A0A0M7BD37"/>
<protein>
    <recommendedName>
        <fullName evidence="1">Transposase IS701-like DDE domain-containing protein</fullName>
    </recommendedName>
</protein>